<protein>
    <recommendedName>
        <fullName evidence="6">Rieske domain-containing protein</fullName>
    </recommendedName>
</protein>
<keyword evidence="1" id="KW-0001">2Fe-2S</keyword>
<proteinExistence type="predicted"/>
<dbReference type="InterPro" id="IPR017941">
    <property type="entry name" value="Rieske_2Fe-2S"/>
</dbReference>
<evidence type="ECO:0000256" key="5">
    <source>
        <dbReference type="ARBA" id="ARBA00034078"/>
    </source>
</evidence>
<sequence>MSFIVNAFSQSSRAGAAWFNAGSEDTYPDLGDTARIGDQRQCQGVYVPGCRVYHVPREDGARASEIAIDDWRDADAGDSKDQVMVFKYKGRMIAVNHECPHSSYPLSNGTPFDIEDFGVTLSSGIMCPKHDWSFDLHTGRSDRGSYKLQVWEVQLRPSSAANENKDVWVRRKQRIG</sequence>
<keyword evidence="4" id="KW-0411">Iron-sulfur</keyword>
<keyword evidence="2" id="KW-0479">Metal-binding</keyword>
<evidence type="ECO:0000256" key="4">
    <source>
        <dbReference type="ARBA" id="ARBA00023014"/>
    </source>
</evidence>
<dbReference type="PANTHER" id="PTHR21496:SF0">
    <property type="entry name" value="RIESKE DOMAIN-CONTAINING PROTEIN"/>
    <property type="match status" value="1"/>
</dbReference>
<evidence type="ECO:0000256" key="3">
    <source>
        <dbReference type="ARBA" id="ARBA00023004"/>
    </source>
</evidence>
<dbReference type="GO" id="GO:0046872">
    <property type="term" value="F:metal ion binding"/>
    <property type="evidence" value="ECO:0007669"/>
    <property type="project" value="UniProtKB-KW"/>
</dbReference>
<dbReference type="Proteomes" id="UP001152607">
    <property type="component" value="Unassembled WGS sequence"/>
</dbReference>
<name>A0A9W4XKN4_9PLEO</name>
<dbReference type="OrthoDB" id="426882at2759"/>
<dbReference type="EMBL" id="CAOQHR010000003">
    <property type="protein sequence ID" value="CAI6332049.1"/>
    <property type="molecule type" value="Genomic_DNA"/>
</dbReference>
<dbReference type="PROSITE" id="PS51296">
    <property type="entry name" value="RIESKE"/>
    <property type="match status" value="1"/>
</dbReference>
<dbReference type="SUPFAM" id="SSF50022">
    <property type="entry name" value="ISP domain"/>
    <property type="match status" value="1"/>
</dbReference>
<evidence type="ECO:0000256" key="2">
    <source>
        <dbReference type="ARBA" id="ARBA00022723"/>
    </source>
</evidence>
<comment type="caution">
    <text evidence="7">The sequence shown here is derived from an EMBL/GenBank/DDBJ whole genome shotgun (WGS) entry which is preliminary data.</text>
</comment>
<feature type="domain" description="Rieske" evidence="6">
    <location>
        <begin position="58"/>
        <end position="169"/>
    </location>
</feature>
<organism evidence="7 8">
    <name type="scientific">Periconia digitata</name>
    <dbReference type="NCBI Taxonomy" id="1303443"/>
    <lineage>
        <taxon>Eukaryota</taxon>
        <taxon>Fungi</taxon>
        <taxon>Dikarya</taxon>
        <taxon>Ascomycota</taxon>
        <taxon>Pezizomycotina</taxon>
        <taxon>Dothideomycetes</taxon>
        <taxon>Pleosporomycetidae</taxon>
        <taxon>Pleosporales</taxon>
        <taxon>Massarineae</taxon>
        <taxon>Periconiaceae</taxon>
        <taxon>Periconia</taxon>
    </lineage>
</organism>
<reference evidence="7" key="1">
    <citation type="submission" date="2023-01" db="EMBL/GenBank/DDBJ databases">
        <authorList>
            <person name="Van Ghelder C."/>
            <person name="Rancurel C."/>
        </authorList>
    </citation>
    <scope>NUCLEOTIDE SEQUENCE</scope>
    <source>
        <strain evidence="7">CNCM I-4278</strain>
    </source>
</reference>
<evidence type="ECO:0000313" key="7">
    <source>
        <dbReference type="EMBL" id="CAI6332049.1"/>
    </source>
</evidence>
<comment type="cofactor">
    <cofactor evidence="5">
        <name>[2Fe-2S] cluster</name>
        <dbReference type="ChEBI" id="CHEBI:190135"/>
    </cofactor>
</comment>
<keyword evidence="3" id="KW-0408">Iron</keyword>
<evidence type="ECO:0000259" key="6">
    <source>
        <dbReference type="PROSITE" id="PS51296"/>
    </source>
</evidence>
<dbReference type="AlphaFoldDB" id="A0A9W4XKN4"/>
<accession>A0A9W4XKN4</accession>
<dbReference type="Pfam" id="PF00355">
    <property type="entry name" value="Rieske"/>
    <property type="match status" value="1"/>
</dbReference>
<dbReference type="PANTHER" id="PTHR21496">
    <property type="entry name" value="FERREDOXIN-RELATED"/>
    <property type="match status" value="1"/>
</dbReference>
<dbReference type="InterPro" id="IPR036922">
    <property type="entry name" value="Rieske_2Fe-2S_sf"/>
</dbReference>
<dbReference type="Gene3D" id="2.102.10.10">
    <property type="entry name" value="Rieske [2Fe-2S] iron-sulphur domain"/>
    <property type="match status" value="1"/>
</dbReference>
<keyword evidence="8" id="KW-1185">Reference proteome</keyword>
<dbReference type="GO" id="GO:0051537">
    <property type="term" value="F:2 iron, 2 sulfur cluster binding"/>
    <property type="evidence" value="ECO:0007669"/>
    <property type="project" value="UniProtKB-KW"/>
</dbReference>
<gene>
    <name evidence="7" type="ORF">PDIGIT_LOCUS5078</name>
</gene>
<evidence type="ECO:0000313" key="8">
    <source>
        <dbReference type="Proteomes" id="UP001152607"/>
    </source>
</evidence>
<evidence type="ECO:0000256" key="1">
    <source>
        <dbReference type="ARBA" id="ARBA00022714"/>
    </source>
</evidence>